<dbReference type="InterPro" id="IPR001650">
    <property type="entry name" value="Helicase_C-like"/>
</dbReference>
<dbReference type="InterPro" id="IPR027417">
    <property type="entry name" value="P-loop_NTPase"/>
</dbReference>
<dbReference type="InterPro" id="IPR006935">
    <property type="entry name" value="Helicase/UvrB_N"/>
</dbReference>
<evidence type="ECO:0000259" key="1">
    <source>
        <dbReference type="PROSITE" id="PS51192"/>
    </source>
</evidence>
<dbReference type="InterPro" id="IPR014001">
    <property type="entry name" value="Helicase_ATP-bd"/>
</dbReference>
<dbReference type="Pfam" id="PF04851">
    <property type="entry name" value="ResIII"/>
    <property type="match status" value="1"/>
</dbReference>
<gene>
    <name evidence="2" type="ORF">BAU18_002334</name>
</gene>
<reference evidence="2 3" key="2">
    <citation type="submission" date="2024-02" db="EMBL/GenBank/DDBJ databases">
        <title>The Genome Sequence of Enterococcus diestrammenae JM9A.</title>
        <authorList>
            <person name="Earl A."/>
            <person name="Manson A."/>
            <person name="Gilmore M."/>
            <person name="Sanders J."/>
            <person name="Shea T."/>
            <person name="Howe W."/>
            <person name="Livny J."/>
            <person name="Cuomo C."/>
            <person name="Neafsey D."/>
            <person name="Birren B."/>
        </authorList>
    </citation>
    <scope>NUCLEOTIDE SEQUENCE [LARGE SCALE GENOMIC DNA]</scope>
    <source>
        <strain evidence="2 3">JM9A</strain>
    </source>
</reference>
<dbReference type="CDD" id="cd17926">
    <property type="entry name" value="DEXHc_RE"/>
    <property type="match status" value="1"/>
</dbReference>
<dbReference type="Pfam" id="PF22548">
    <property type="entry name" value="AEP-TOTE"/>
    <property type="match status" value="1"/>
</dbReference>
<dbReference type="SUPFAM" id="SSF52540">
    <property type="entry name" value="P-loop containing nucleoside triphosphate hydrolases"/>
    <property type="match status" value="2"/>
</dbReference>
<dbReference type="CDD" id="cd18785">
    <property type="entry name" value="SF2_C"/>
    <property type="match status" value="1"/>
</dbReference>
<organism evidence="2 3">
    <name type="scientific">Enterococcus diestrammenae</name>
    <dbReference type="NCBI Taxonomy" id="1155073"/>
    <lineage>
        <taxon>Bacteria</taxon>
        <taxon>Bacillati</taxon>
        <taxon>Bacillota</taxon>
        <taxon>Bacilli</taxon>
        <taxon>Lactobacillales</taxon>
        <taxon>Enterococcaceae</taxon>
        <taxon>Enterococcus</taxon>
    </lineage>
</organism>
<dbReference type="Pfam" id="PF00271">
    <property type="entry name" value="Helicase_C"/>
    <property type="match status" value="1"/>
</dbReference>
<dbReference type="EMBL" id="MAEI02000001">
    <property type="protein sequence ID" value="MEO1782719.1"/>
    <property type="molecule type" value="Genomic_DNA"/>
</dbReference>
<reference evidence="3" key="1">
    <citation type="submission" date="2016-06" db="EMBL/GenBank/DDBJ databases">
        <title>Four novel species of enterococci isolated from chicken manure.</title>
        <authorList>
            <person name="Van Tyne D."/>
        </authorList>
    </citation>
    <scope>NUCLEOTIDE SEQUENCE [LARGE SCALE GENOMIC DNA]</scope>
    <source>
        <strain evidence="3">JM9A</strain>
    </source>
</reference>
<dbReference type="Gene3D" id="3.40.50.300">
    <property type="entry name" value="P-loop containing nucleotide triphosphate hydrolases"/>
    <property type="match status" value="2"/>
</dbReference>
<evidence type="ECO:0000313" key="3">
    <source>
        <dbReference type="Proteomes" id="UP001429357"/>
    </source>
</evidence>
<name>A0ABV0F610_9ENTE</name>
<keyword evidence="3" id="KW-1185">Reference proteome</keyword>
<comment type="caution">
    <text evidence="2">The sequence shown here is derived from an EMBL/GenBank/DDBJ whole genome shotgun (WGS) entry which is preliminary data.</text>
</comment>
<dbReference type="Proteomes" id="UP001429357">
    <property type="component" value="Unassembled WGS sequence"/>
</dbReference>
<proteinExistence type="predicted"/>
<dbReference type="PROSITE" id="PS51192">
    <property type="entry name" value="HELICASE_ATP_BIND_1"/>
    <property type="match status" value="1"/>
</dbReference>
<dbReference type="RefSeq" id="WP_161869768.1">
    <property type="nucleotide sequence ID" value="NZ_MAEI02000001.1"/>
</dbReference>
<dbReference type="SMART" id="SM00487">
    <property type="entry name" value="DEXDc"/>
    <property type="match status" value="1"/>
</dbReference>
<dbReference type="PANTHER" id="PTHR47396:SF1">
    <property type="entry name" value="ATP-DEPENDENT HELICASE IRC3-RELATED"/>
    <property type="match status" value="1"/>
</dbReference>
<dbReference type="InterPro" id="IPR054347">
    <property type="entry name" value="TOTE_primase"/>
</dbReference>
<sequence length="958" mass="108959">MLQTNHIYTLKSGIEVKVLQRLTDYFAEEEYVVFSDGQQTQITTERAFQANLKTNQALQKKYSITEKIALYRSYFRGREDIVAYRYVDKRTDKAGWVSPWCWSRNKYPCPRAKNKHFPCSSCTVSNFVPLTDERIHDHLRGKTTKGYAAFYGIYPIFNGNQVYFLALDFDKKNWRDEASIVVETAESLGLHPLLELSQSGNGCHIWFFFQEAVTAKEARRLGKGILRLALANDPGLDLESFDRMFPNQEETSDGGFGNLIALPLQGKRVVIGSSRFINKNFEMIDDVWGTLAATPKISRDLLNNVLQQMPAATPVEYFRPTLVTDTTDQIDLFTVAEGEGTEVITEAQVTVLWGSHLSIARAQLTNEDIVKLRYLATFNNKAYTIAKRKRLPTYNIPKKITLAQIDETTLYLPRGLVNQLENRLPNLELIDQRSQGQSLAATFIGELYPAQQVALTALAADDYGVLKADTGFGKTVTAAKLIADKKVSTLILVHNKTLADQWQSSLENFLEIAGEPFPEYTPTGRLKKKAQIGKIYGGKELRSGLIDIALFQSLAKRDALEELFSQYGMVIVDEAHHISAVTFEEVVAKVSSKYLYGLTATPEKDDGLENILFMRVGEVVYKAHKEIPLHIQQNLYLRFTGLGEQERELVGRSIHEYYEMMLESDARNQLLLADIKTCVVEKRHVILLTRYVKHLDRLKELIEAENIDVPLYVLNSKIKSSELRQEFAKLKDEGRPFILLTTGSYAGEGFDLPALDTLLLAMPNSGAAVIKQYLGRLQRNLDEKEELRVYDYVDYAIPTLFRMYQKRMRVYRKLDYQILHDNQTQLQQSNFFGAEYQPVFAKDLQGVNHQVNLYVTFPTRSLVESLLSLDVETRAKVRIGITPLKKISEDYRNAYREGLDKLVASGIEIHERYGLSGSYAVIDEELVWLLPQSSGDGEIVAMRIFSKQIAGRIRKRFG</sequence>
<dbReference type="PANTHER" id="PTHR47396">
    <property type="entry name" value="TYPE I RESTRICTION ENZYME ECOKI R PROTEIN"/>
    <property type="match status" value="1"/>
</dbReference>
<dbReference type="InterPro" id="IPR050742">
    <property type="entry name" value="Helicase_Restrict-Modif_Enz"/>
</dbReference>
<feature type="domain" description="Helicase ATP-binding" evidence="1">
    <location>
        <begin position="455"/>
        <end position="620"/>
    </location>
</feature>
<accession>A0ABV0F610</accession>
<evidence type="ECO:0000313" key="2">
    <source>
        <dbReference type="EMBL" id="MEO1782719.1"/>
    </source>
</evidence>
<protein>
    <recommendedName>
        <fullName evidence="1">Helicase ATP-binding domain-containing protein</fullName>
    </recommendedName>
</protein>